<name>A0A9W3Z0D4_LACJH</name>
<feature type="compositionally biased region" description="Basic and acidic residues" evidence="1">
    <location>
        <begin position="172"/>
        <end position="184"/>
    </location>
</feature>
<reference evidence="2 3" key="1">
    <citation type="submission" date="2018-10" db="EMBL/GenBank/DDBJ databases">
        <title>Complete genome sequencing of Lactobacillus johnsonii ZLJ010.</title>
        <authorList>
            <person name="Zhang W."/>
            <person name="Ji H."/>
            <person name="Wang J."/>
            <person name="Zhang D."/>
            <person name="Liu H."/>
            <person name="Wang S."/>
            <person name="Wang Y."/>
        </authorList>
    </citation>
    <scope>NUCLEOTIDE SEQUENCE [LARGE SCALE GENOMIC DNA]</scope>
    <source>
        <strain evidence="2 3">ZLJ010</strain>
    </source>
</reference>
<proteinExistence type="predicted"/>
<evidence type="ECO:0000313" key="3">
    <source>
        <dbReference type="Proteomes" id="UP000283758"/>
    </source>
</evidence>
<evidence type="ECO:0000256" key="1">
    <source>
        <dbReference type="SAM" id="MobiDB-lite"/>
    </source>
</evidence>
<evidence type="ECO:0000313" key="2">
    <source>
        <dbReference type="EMBL" id="AZZ67176.1"/>
    </source>
</evidence>
<dbReference type="Proteomes" id="UP000283758">
    <property type="component" value="Chromosome"/>
</dbReference>
<dbReference type="AlphaFoldDB" id="A0A9W3Z0D4"/>
<organism evidence="2 3">
    <name type="scientific">Lactobacillus johnsonii</name>
    <dbReference type="NCBI Taxonomy" id="33959"/>
    <lineage>
        <taxon>Bacteria</taxon>
        <taxon>Bacillati</taxon>
        <taxon>Bacillota</taxon>
        <taxon>Bacilli</taxon>
        <taxon>Lactobacillales</taxon>
        <taxon>Lactobacillaceae</taxon>
        <taxon>Lactobacillus</taxon>
    </lineage>
</organism>
<sequence>MGVGIVKDVKELSLGFEMDMERTARRAFGFLKYTFPSYVKGAALSMNDLSGQEITGMPSSHSAINSQERKLEKAWKRVEQNQLRAVTVYQTILLCQKSPVYPYQQILLSKFVAGDPDWKIQPVVGYSNSQYYNKRRDALCEFAEILEAKKVKNGCPEIPDLIIEVEEENEEKPEKSKSDDHRTDIGQLLDDGRTGTMLN</sequence>
<protein>
    <submittedName>
        <fullName evidence="2">ArpU family transcriptional regulator</fullName>
    </submittedName>
</protein>
<feature type="region of interest" description="Disordered" evidence="1">
    <location>
        <begin position="167"/>
        <end position="199"/>
    </location>
</feature>
<gene>
    <name evidence="2" type="ORF">D7321_03255</name>
</gene>
<accession>A0A9W3Z0D4</accession>
<dbReference type="EMBL" id="CP032680">
    <property type="protein sequence ID" value="AZZ67176.1"/>
    <property type="molecule type" value="Genomic_DNA"/>
</dbReference>